<evidence type="ECO:0000313" key="3">
    <source>
        <dbReference type="Proteomes" id="UP000674234"/>
    </source>
</evidence>
<protein>
    <submittedName>
        <fullName evidence="2">Uncharacterized protein</fullName>
    </submittedName>
</protein>
<dbReference type="RefSeq" id="WP_210157527.1">
    <property type="nucleotide sequence ID" value="NZ_JAFCNB010000011.1"/>
</dbReference>
<sequence>MIRTYPRPSAAQSQTSLNPPASSAAFTAAVACVRTALGEADAGDAQRIVNVVGPLGVGKSHLLTTLSARFVDLGRASAGAQGAGSDTAPGGVSGEVPGGAPLAVDGVDTDDRADAAARFLDRAGRGRFLIASRLPLISRAGWAHRPLVTVELRPWSPADIRELASSLGVADPARIDLVVRLSGGIPLVAGSLCRAILRGGEPGPVGALADLVATEVLHRLATESPAVDPEAVPIVSTVDGVDEDLLTALARLPPATFTLLRRLSVIRPDHHGLRVAEPYRTLFDLAYRWRHPVLRDEIAARGAAHRHRQLSRTADPALRARLADQVLYLSGRGRARRDLYAEAGGEFSVRRAHDGDGDAIARLIRLWAAAEGLADRTAEAMRDLWLSGADHGFHLVVDTDDHPVGMTNLTPLDPHGSPALESLLQQHAGTLLEAGTTGSVVGMMAVEPRFARAQPALVRHILTTAIASGRLVVSTPWVPYQQMSARFGLSHLGDARHDLYRCGRPSALYTRTFTPEELPAWLRRMQGPRPEGPYRMVELVRAALRDLNSPARLAASPLQALAGPGPAPPLGDLLRQAVVALGSSDSAVDAEAGQVLSLYYLARAGGHDLLAHRLHLSRATYFRRLDHGVAKVAETVIRSLGLPGPPTECR</sequence>
<dbReference type="InterPro" id="IPR027417">
    <property type="entry name" value="P-loop_NTPase"/>
</dbReference>
<feature type="compositionally biased region" description="Polar residues" evidence="1">
    <location>
        <begin position="10"/>
        <end position="20"/>
    </location>
</feature>
<dbReference type="PROSITE" id="PS51257">
    <property type="entry name" value="PROKAR_LIPOPROTEIN"/>
    <property type="match status" value="1"/>
</dbReference>
<comment type="caution">
    <text evidence="2">The sequence shown here is derived from an EMBL/GenBank/DDBJ whole genome shotgun (WGS) entry which is preliminary data.</text>
</comment>
<dbReference type="SUPFAM" id="SSF55729">
    <property type="entry name" value="Acyl-CoA N-acyltransferases (Nat)"/>
    <property type="match status" value="1"/>
</dbReference>
<evidence type="ECO:0000256" key="1">
    <source>
        <dbReference type="SAM" id="MobiDB-lite"/>
    </source>
</evidence>
<dbReference type="SUPFAM" id="SSF52540">
    <property type="entry name" value="P-loop containing nucleoside triphosphate hydrolases"/>
    <property type="match status" value="1"/>
</dbReference>
<dbReference type="Gene3D" id="3.40.630.30">
    <property type="match status" value="1"/>
</dbReference>
<accession>A0A940WIK5</accession>
<dbReference type="AlphaFoldDB" id="A0A940WIK5"/>
<keyword evidence="3" id="KW-1185">Reference proteome</keyword>
<reference evidence="2" key="1">
    <citation type="submission" date="2021-02" db="EMBL/GenBank/DDBJ databases">
        <title>Draft genome sequence of Microbispora sp. RL4-1S isolated from rice leaves in Thailand.</title>
        <authorList>
            <person name="Muangham S."/>
            <person name="Duangmal K."/>
        </authorList>
    </citation>
    <scope>NUCLEOTIDE SEQUENCE</scope>
    <source>
        <strain evidence="2">RL4-1S</strain>
    </source>
</reference>
<feature type="region of interest" description="Disordered" evidence="1">
    <location>
        <begin position="1"/>
        <end position="20"/>
    </location>
</feature>
<feature type="region of interest" description="Disordered" evidence="1">
    <location>
        <begin position="79"/>
        <end position="99"/>
    </location>
</feature>
<proteinExistence type="predicted"/>
<dbReference type="Proteomes" id="UP000674234">
    <property type="component" value="Unassembled WGS sequence"/>
</dbReference>
<name>A0A940WIK5_9ACTN</name>
<gene>
    <name evidence="2" type="ORF">JOL79_20785</name>
</gene>
<organism evidence="2 3">
    <name type="scientific">Microbispora oryzae</name>
    <dbReference type="NCBI Taxonomy" id="2806554"/>
    <lineage>
        <taxon>Bacteria</taxon>
        <taxon>Bacillati</taxon>
        <taxon>Actinomycetota</taxon>
        <taxon>Actinomycetes</taxon>
        <taxon>Streptosporangiales</taxon>
        <taxon>Streptosporangiaceae</taxon>
        <taxon>Microbispora</taxon>
    </lineage>
</organism>
<evidence type="ECO:0000313" key="2">
    <source>
        <dbReference type="EMBL" id="MBP2706250.1"/>
    </source>
</evidence>
<dbReference type="EMBL" id="JAFCNB010000011">
    <property type="protein sequence ID" value="MBP2706250.1"/>
    <property type="molecule type" value="Genomic_DNA"/>
</dbReference>
<dbReference type="InterPro" id="IPR016181">
    <property type="entry name" value="Acyl_CoA_acyltransferase"/>
</dbReference>